<dbReference type="Proteomes" id="UP000510621">
    <property type="component" value="Chromosome"/>
</dbReference>
<keyword evidence="1" id="KW-0175">Coiled coil</keyword>
<dbReference type="KEGG" id="this:HZT40_20650"/>
<dbReference type="Gene3D" id="1.10.287.1490">
    <property type="match status" value="1"/>
</dbReference>
<feature type="coiled-coil region" evidence="1">
    <location>
        <begin position="5"/>
        <end position="153"/>
    </location>
</feature>
<evidence type="ECO:0000256" key="1">
    <source>
        <dbReference type="SAM" id="Coils"/>
    </source>
</evidence>
<reference evidence="2" key="1">
    <citation type="submission" date="2020-06" db="EMBL/GenBank/DDBJ databases">
        <title>Analysis procedures for assessing recovery of high quality, complete, closed genomes from Nanopore long read metagenome sequencing.</title>
        <authorList>
            <person name="Bessarab I."/>
            <person name="Arumugam K."/>
            <person name="Haryono M."/>
            <person name="Liu X."/>
            <person name="Roy S."/>
            <person name="Zuniga-Montanez R.E."/>
            <person name="Qiu G."/>
            <person name="Drautz-Moses D.I."/>
            <person name="Law Y.Y."/>
            <person name="Wuertz S."/>
            <person name="Lauro F.M."/>
            <person name="Huson D.H."/>
            <person name="Williams R.B."/>
        </authorList>
    </citation>
    <scope>NUCLEOTIDE SEQUENCE [LARGE SCALE GENOMIC DNA]</scope>
    <source>
        <strain evidence="2">SSD2</strain>
    </source>
</reference>
<sequence length="216" mass="24771">MANTLKQELAVLNDVKQQRAELQEQVEGLESECKQLTETNAHLTAELAKQKAAIDSLNSSQIQDKWRREELQQEGQSQKKRIAELEAKNTELQGFCDSQQQQINALNEAQPGTEKQQELGFEMQDKTNSILRLEKAQATLQQENQQQAATISELTQVRQQKSCCRPRWNNRKPVRLPCKKKSSIWKSWSAPSAGNWMCSTKPSRTRWLGRRLALPQ</sequence>
<dbReference type="AlphaFoldDB" id="A0A7L6AWP3"/>
<dbReference type="EMBL" id="CP059265">
    <property type="protein sequence ID" value="QLQ33610.1"/>
    <property type="molecule type" value="Genomic_DNA"/>
</dbReference>
<evidence type="ECO:0000313" key="2">
    <source>
        <dbReference type="EMBL" id="QLQ33610.1"/>
    </source>
</evidence>
<evidence type="ECO:0000313" key="3">
    <source>
        <dbReference type="Proteomes" id="UP000510621"/>
    </source>
</evidence>
<keyword evidence="3" id="KW-1185">Reference proteome</keyword>
<gene>
    <name evidence="2" type="ORF">HZT40_20650</name>
</gene>
<accession>A0A7L6AWP3</accession>
<organism evidence="2 3">
    <name type="scientific">Candidatus Thiothrix singaporensis</name>
    <dbReference type="NCBI Taxonomy" id="2799669"/>
    <lineage>
        <taxon>Bacteria</taxon>
        <taxon>Pseudomonadati</taxon>
        <taxon>Pseudomonadota</taxon>
        <taxon>Gammaproteobacteria</taxon>
        <taxon>Thiotrichales</taxon>
        <taxon>Thiotrichaceae</taxon>
        <taxon>Thiothrix</taxon>
    </lineage>
</organism>
<name>A0A7L6AWP3_9GAMM</name>
<proteinExistence type="predicted"/>
<protein>
    <submittedName>
        <fullName evidence="2">Uncharacterized protein</fullName>
    </submittedName>
</protein>